<dbReference type="PANTHER" id="PTHR42774">
    <property type="entry name" value="PHOSPHOTRANSFERASE SYSTEM TRANSPORT PROTEIN"/>
    <property type="match status" value="1"/>
</dbReference>
<dbReference type="InterPro" id="IPR029056">
    <property type="entry name" value="Ribokinase-like"/>
</dbReference>
<dbReference type="InterPro" id="IPR052562">
    <property type="entry name" value="Ketohexokinase-related"/>
</dbReference>
<evidence type="ECO:0000313" key="2">
    <source>
        <dbReference type="EMBL" id="QGM44827.1"/>
    </source>
</evidence>
<name>A0A6B8KAX7_9HYPH</name>
<dbReference type="AlphaFoldDB" id="A0A6B8KAX7"/>
<reference evidence="2 3" key="1">
    <citation type="submission" date="2019-11" db="EMBL/GenBank/DDBJ databases">
        <title>The genome sequence of Methylocystis heyeri.</title>
        <authorList>
            <person name="Oshkin I.Y."/>
            <person name="Miroshnikov K."/>
            <person name="Dedysh S.N."/>
        </authorList>
    </citation>
    <scope>NUCLEOTIDE SEQUENCE [LARGE SCALE GENOMIC DNA]</scope>
    <source>
        <strain evidence="2 3">H2</strain>
    </source>
</reference>
<dbReference type="Pfam" id="PF00294">
    <property type="entry name" value="PfkB"/>
    <property type="match status" value="1"/>
</dbReference>
<accession>A0A6B8KAX7</accession>
<dbReference type="KEGG" id="mhey:H2LOC_003510"/>
<evidence type="ECO:0000259" key="1">
    <source>
        <dbReference type="Pfam" id="PF00294"/>
    </source>
</evidence>
<gene>
    <name evidence="2" type="ORF">H2LOC_003510</name>
</gene>
<keyword evidence="3" id="KW-1185">Reference proteome</keyword>
<dbReference type="InterPro" id="IPR011611">
    <property type="entry name" value="PfkB_dom"/>
</dbReference>
<dbReference type="Gene3D" id="3.40.1190.20">
    <property type="match status" value="1"/>
</dbReference>
<dbReference type="EMBL" id="CP046052">
    <property type="protein sequence ID" value="QGM44827.1"/>
    <property type="molecule type" value="Genomic_DNA"/>
</dbReference>
<organism evidence="2 3">
    <name type="scientific">Methylocystis heyeri</name>
    <dbReference type="NCBI Taxonomy" id="391905"/>
    <lineage>
        <taxon>Bacteria</taxon>
        <taxon>Pseudomonadati</taxon>
        <taxon>Pseudomonadota</taxon>
        <taxon>Alphaproteobacteria</taxon>
        <taxon>Hyphomicrobiales</taxon>
        <taxon>Methylocystaceae</taxon>
        <taxon>Methylocystis</taxon>
    </lineage>
</organism>
<proteinExistence type="predicted"/>
<feature type="domain" description="Carbohydrate kinase PfkB" evidence="1">
    <location>
        <begin position="4"/>
        <end position="281"/>
    </location>
</feature>
<dbReference type="Proteomes" id="UP000309061">
    <property type="component" value="Chromosome"/>
</dbReference>
<dbReference type="PANTHER" id="PTHR42774:SF3">
    <property type="entry name" value="KETOHEXOKINASE"/>
    <property type="match status" value="1"/>
</dbReference>
<dbReference type="GO" id="GO:0016301">
    <property type="term" value="F:kinase activity"/>
    <property type="evidence" value="ECO:0007669"/>
    <property type="project" value="UniProtKB-KW"/>
</dbReference>
<protein>
    <submittedName>
        <fullName evidence="2">Sugar kinase</fullName>
    </submittedName>
</protein>
<dbReference type="SUPFAM" id="SSF53613">
    <property type="entry name" value="Ribokinase-like"/>
    <property type="match status" value="1"/>
</dbReference>
<evidence type="ECO:0000313" key="3">
    <source>
        <dbReference type="Proteomes" id="UP000309061"/>
    </source>
</evidence>
<keyword evidence="2" id="KW-0418">Kinase</keyword>
<keyword evidence="2" id="KW-0808">Transferase</keyword>
<dbReference type="OrthoDB" id="9795789at2"/>
<sequence>MDALFIGHAYIDVSMIADAIPTGDEKTVAEDYAVSFGGAATTACFACAKLGYSPDLLIPVARDWLGHMFMDMADTYGIRVHSRRVARSSLSFIFPKEGSRSILRARDDHYQQTFPRLDLSITRLLHLDGHMGDAALHYAQAARERGVIVSLDGGALRPGIADLLDFVDVAIVSMDLCRQMKLSEAEMLAYLKKKGCRIGGVTNGAKGLLWYGDNGEIELSPSLHVPSEKVIDTSGAGDIFHGAYCASYLDNPEAPWREHFEFARAASAHKVQHLGNEAGLPSRADIALAAKHFAPA</sequence>
<dbReference type="RefSeq" id="WP_136495122.1">
    <property type="nucleotide sequence ID" value="NZ_CP046052.1"/>
</dbReference>